<accession>A0ABR7PBB5</accession>
<evidence type="ECO:0000313" key="5">
    <source>
        <dbReference type="Proteomes" id="UP000661649"/>
    </source>
</evidence>
<dbReference type="PROSITE" id="PS00666">
    <property type="entry name" value="DHDPS_2"/>
    <property type="match status" value="1"/>
</dbReference>
<sequence length="300" mass="33309">MNAKWITPVVTAFDAEGHVDLEANKRIYEHLIQGGMDGILILGSIGEFFAISMEEKKKLIDTAVSYINKRVTLYVGTNCMILKDCIELSNYAIEKGADAVMVISPYYFNLPHDSVINFYDQVADNVNGPVLLYNFPDRTGYDLSPQLILELVRKHKNIVGIKDTVGTMGHTREIIQVVKKEFPDFQVYSGFDEFFAHNVLSGGNGCVAGISNFVPQIASAFANAAREDNLVKMAECQQKIDSLMEIYSIGEQFIPIIKEAMVQTGVEFNPVCAQPLLCATEEQKAKIANLLKLQEITGIL</sequence>
<dbReference type="PIRSF" id="PIRSF001365">
    <property type="entry name" value="DHDPS"/>
    <property type="match status" value="1"/>
</dbReference>
<dbReference type="PANTHER" id="PTHR12128:SF28">
    <property type="entry name" value="2-DEHYDRO-3-DEOXY-D-GLUCONATE ALDOLASE YAGE-RELATED"/>
    <property type="match status" value="1"/>
</dbReference>
<evidence type="ECO:0000256" key="2">
    <source>
        <dbReference type="ARBA" id="ARBA00023270"/>
    </source>
</evidence>
<proteinExistence type="inferred from homology"/>
<evidence type="ECO:0000313" key="4">
    <source>
        <dbReference type="EMBL" id="MBC8628584.1"/>
    </source>
</evidence>
<dbReference type="InterPro" id="IPR020625">
    <property type="entry name" value="Schiff_base-form_aldolases_AS"/>
</dbReference>
<comment type="caution">
    <text evidence="4">The sequence shown here is derived from an EMBL/GenBank/DDBJ whole genome shotgun (WGS) entry which is preliminary data.</text>
</comment>
<dbReference type="InterPro" id="IPR002220">
    <property type="entry name" value="DapA-like"/>
</dbReference>
<evidence type="ECO:0000256" key="3">
    <source>
        <dbReference type="PIRNR" id="PIRNR001365"/>
    </source>
</evidence>
<name>A0ABR7PBB5_9FIRM</name>
<reference evidence="4 5" key="1">
    <citation type="submission" date="2020-08" db="EMBL/GenBank/DDBJ databases">
        <title>Genome public.</title>
        <authorList>
            <person name="Liu C."/>
            <person name="Sun Q."/>
        </authorList>
    </citation>
    <scope>NUCLEOTIDE SEQUENCE [LARGE SCALE GENOMIC DNA]</scope>
    <source>
        <strain evidence="4 5">3_YM_SP_D4_24.mj</strain>
    </source>
</reference>
<comment type="similarity">
    <text evidence="3">Belongs to the DapA family.</text>
</comment>
<dbReference type="Proteomes" id="UP000661649">
    <property type="component" value="Unassembled WGS sequence"/>
</dbReference>
<dbReference type="Gene3D" id="3.20.20.70">
    <property type="entry name" value="Aldolase class I"/>
    <property type="match status" value="1"/>
</dbReference>
<gene>
    <name evidence="4" type="ORF">H8712_08140</name>
</gene>
<keyword evidence="2" id="KW-0704">Schiff base</keyword>
<dbReference type="InterPro" id="IPR013785">
    <property type="entry name" value="Aldolase_TIM"/>
</dbReference>
<dbReference type="SMART" id="SM01130">
    <property type="entry name" value="DHDPS"/>
    <property type="match status" value="1"/>
</dbReference>
<dbReference type="SUPFAM" id="SSF51569">
    <property type="entry name" value="Aldolase"/>
    <property type="match status" value="1"/>
</dbReference>
<keyword evidence="1 3" id="KW-0456">Lyase</keyword>
<dbReference type="PRINTS" id="PR00146">
    <property type="entry name" value="DHPICSNTHASE"/>
</dbReference>
<evidence type="ECO:0000256" key="1">
    <source>
        <dbReference type="ARBA" id="ARBA00023239"/>
    </source>
</evidence>
<dbReference type="EMBL" id="JACRTP010000003">
    <property type="protein sequence ID" value="MBC8628584.1"/>
    <property type="molecule type" value="Genomic_DNA"/>
</dbReference>
<organism evidence="4 5">
    <name type="scientific">Blautia stercoris</name>
    <dbReference type="NCBI Taxonomy" id="871664"/>
    <lineage>
        <taxon>Bacteria</taxon>
        <taxon>Bacillati</taxon>
        <taxon>Bacillota</taxon>
        <taxon>Clostridia</taxon>
        <taxon>Lachnospirales</taxon>
        <taxon>Lachnospiraceae</taxon>
        <taxon>Blautia</taxon>
    </lineage>
</organism>
<dbReference type="RefSeq" id="WP_117456792.1">
    <property type="nucleotide sequence ID" value="NZ_JACRTP010000003.1"/>
</dbReference>
<dbReference type="CDD" id="cd00408">
    <property type="entry name" value="DHDPS-like"/>
    <property type="match status" value="1"/>
</dbReference>
<protein>
    <submittedName>
        <fullName evidence="4">Dihydrodipicolinate synthase family protein</fullName>
    </submittedName>
</protein>
<dbReference type="Pfam" id="PF00701">
    <property type="entry name" value="DHDPS"/>
    <property type="match status" value="1"/>
</dbReference>
<keyword evidence="5" id="KW-1185">Reference proteome</keyword>
<dbReference type="PANTHER" id="PTHR12128">
    <property type="entry name" value="DIHYDRODIPICOLINATE SYNTHASE"/>
    <property type="match status" value="1"/>
</dbReference>